<keyword evidence="4" id="KW-1185">Reference proteome</keyword>
<dbReference type="Proteomes" id="UP000247498">
    <property type="component" value="Unassembled WGS sequence"/>
</dbReference>
<evidence type="ECO:0000256" key="1">
    <source>
        <dbReference type="SAM" id="MobiDB-lite"/>
    </source>
</evidence>
<dbReference type="InParanoid" id="A0A2V0NSK7"/>
<accession>A0A2V0NSK7</accession>
<comment type="caution">
    <text evidence="3">The sequence shown here is derived from an EMBL/GenBank/DDBJ whole genome shotgun (WGS) entry which is preliminary data.</text>
</comment>
<dbReference type="InterPro" id="IPR040025">
    <property type="entry name" value="Znf622/Rei1/Reh1"/>
</dbReference>
<feature type="domain" description="ZN622/Rei1/Reh1 zinc finger C2H2-type" evidence="2">
    <location>
        <begin position="267"/>
        <end position="368"/>
    </location>
</feature>
<dbReference type="PANTHER" id="PTHR13182">
    <property type="entry name" value="ZINC FINGER PROTEIN 622"/>
    <property type="match status" value="1"/>
</dbReference>
<sequence length="519" mass="54520">MATESGPSAGPVAAEGRATGFFCSTSGTYFTDKESLAEHYRSDFHRYNLKRKVAGLPPVTKDWFDARKAQLASAAAAPTQRVWYDPLTRRKFMSEPKYREHVASKKYADLVKRSGAPAPAPVVMLKRLDGADGAPAGANGAAAAEAPAPARPAPGFVAKAPHRPAAAVGDVPRTRAQEEDEEDEEGSASEADGGWETASADDDDEAAASAAADALASAAAGLSLGVGRRRAAAARAARADAGSSSGSGSDAGGDDDGEWEDWDVRRSLFDNRTAPSMEDNLDYMYRKFGFYLPDAEYLVDPAGLLRYLGSKLQYGRVPLYTCGDDPNARQFRSLHAVQRHMVDANRCRMAYDDNEDEYAEFYDYSSQYRDGEDGQDEAAAGAGGGGAAAAAAAVVRAGAGFSERLTASGLEMVVGGGGGGGDGGGGGGKVLGSRWLVRYYRQRPRPAAAGPRAASGAPALTAAASGVVAQYRALGVETRASAAAALKRAQRAVHRSERQRLNLAMKANKLHNLPNNVPY</sequence>
<evidence type="ECO:0000313" key="3">
    <source>
        <dbReference type="EMBL" id="GBF90614.1"/>
    </source>
</evidence>
<dbReference type="OrthoDB" id="19329at2759"/>
<evidence type="ECO:0000259" key="2">
    <source>
        <dbReference type="Pfam" id="PF12756"/>
    </source>
</evidence>
<dbReference type="GO" id="GO:0042273">
    <property type="term" value="P:ribosomal large subunit biogenesis"/>
    <property type="evidence" value="ECO:0007669"/>
    <property type="project" value="TreeGrafter"/>
</dbReference>
<proteinExistence type="predicted"/>
<feature type="compositionally biased region" description="Low complexity" evidence="1">
    <location>
        <begin position="135"/>
        <end position="148"/>
    </location>
</feature>
<feature type="region of interest" description="Disordered" evidence="1">
    <location>
        <begin position="237"/>
        <end position="259"/>
    </location>
</feature>
<dbReference type="Pfam" id="PF12756">
    <property type="entry name" value="zf-C2H2_2"/>
    <property type="match status" value="1"/>
</dbReference>
<gene>
    <name evidence="3" type="ORF">Rsub_03186</name>
</gene>
<dbReference type="STRING" id="307507.A0A2V0NSK7"/>
<protein>
    <recommendedName>
        <fullName evidence="2">ZN622/Rei1/Reh1 zinc finger C2H2-type domain-containing protein</fullName>
    </recommendedName>
</protein>
<dbReference type="FunCoup" id="A0A2V0NSK7">
    <property type="interactions" value="2224"/>
</dbReference>
<dbReference type="AlphaFoldDB" id="A0A2V0NSK7"/>
<evidence type="ECO:0000313" key="4">
    <source>
        <dbReference type="Proteomes" id="UP000247498"/>
    </source>
</evidence>
<feature type="compositionally biased region" description="Low complexity" evidence="1">
    <location>
        <begin position="237"/>
        <end position="248"/>
    </location>
</feature>
<feature type="compositionally biased region" description="Acidic residues" evidence="1">
    <location>
        <begin position="178"/>
        <end position="187"/>
    </location>
</feature>
<dbReference type="GO" id="GO:0030687">
    <property type="term" value="C:preribosome, large subunit precursor"/>
    <property type="evidence" value="ECO:0007669"/>
    <property type="project" value="TreeGrafter"/>
</dbReference>
<dbReference type="EMBL" id="BDRX01000018">
    <property type="protein sequence ID" value="GBF90614.1"/>
    <property type="molecule type" value="Genomic_DNA"/>
</dbReference>
<reference evidence="3 4" key="1">
    <citation type="journal article" date="2018" name="Sci. Rep.">
        <title>Raphidocelis subcapitata (=Pseudokirchneriella subcapitata) provides an insight into genome evolution and environmental adaptations in the Sphaeropleales.</title>
        <authorList>
            <person name="Suzuki S."/>
            <person name="Yamaguchi H."/>
            <person name="Nakajima N."/>
            <person name="Kawachi M."/>
        </authorList>
    </citation>
    <scope>NUCLEOTIDE SEQUENCE [LARGE SCALE GENOMIC DNA]</scope>
    <source>
        <strain evidence="3 4">NIES-35</strain>
    </source>
</reference>
<organism evidence="3 4">
    <name type="scientific">Raphidocelis subcapitata</name>
    <dbReference type="NCBI Taxonomy" id="307507"/>
    <lineage>
        <taxon>Eukaryota</taxon>
        <taxon>Viridiplantae</taxon>
        <taxon>Chlorophyta</taxon>
        <taxon>core chlorophytes</taxon>
        <taxon>Chlorophyceae</taxon>
        <taxon>CS clade</taxon>
        <taxon>Sphaeropleales</taxon>
        <taxon>Selenastraceae</taxon>
        <taxon>Raphidocelis</taxon>
    </lineage>
</organism>
<feature type="region of interest" description="Disordered" evidence="1">
    <location>
        <begin position="135"/>
        <end position="209"/>
    </location>
</feature>
<dbReference type="PANTHER" id="PTHR13182:SF8">
    <property type="entry name" value="CYTOPLASMIC 60S SUBUNIT BIOGENESIS FACTOR ZNF622"/>
    <property type="match status" value="1"/>
</dbReference>
<name>A0A2V0NSK7_9CHLO</name>
<dbReference type="InterPro" id="IPR041661">
    <property type="entry name" value="ZN622/Rei1/Reh1_Znf-C2H2"/>
</dbReference>